<dbReference type="PANTHER" id="PTHR30411">
    <property type="entry name" value="CYTOPLASMIC PROTEIN"/>
    <property type="match status" value="1"/>
</dbReference>
<dbReference type="RefSeq" id="WP_242147974.1">
    <property type="nucleotide sequence ID" value="NZ_CP093379.1"/>
</dbReference>
<dbReference type="CDD" id="cd04333">
    <property type="entry name" value="ProX_deacylase"/>
    <property type="match status" value="1"/>
</dbReference>
<evidence type="ECO:0000313" key="2">
    <source>
        <dbReference type="EMBL" id="UNM95582.1"/>
    </source>
</evidence>
<organism evidence="2 3">
    <name type="scientific">Ignatzschineria rhizosphaerae</name>
    <dbReference type="NCBI Taxonomy" id="2923279"/>
    <lineage>
        <taxon>Bacteria</taxon>
        <taxon>Pseudomonadati</taxon>
        <taxon>Pseudomonadota</taxon>
        <taxon>Gammaproteobacteria</taxon>
        <taxon>Cardiobacteriales</taxon>
        <taxon>Ignatzschineriaceae</taxon>
        <taxon>Ignatzschineria</taxon>
    </lineage>
</organism>
<sequence>MGNTPTHPAITRVAKFLAQKSHPHRPIMLDDSARTAQEAADSLQCEISQIAKSIIFHNLVNDEAILVIISGDKRVDEKKVTALLEISRSKLGKASADFVREKTGFAIGGVSPVAHTSTCKIFLDESLKRFEVIWAAAGHPKAVFQASPQALEMMVDATWVSVASE</sequence>
<feature type="domain" description="YbaK/aminoacyl-tRNA synthetase-associated" evidence="1">
    <location>
        <begin position="32"/>
        <end position="151"/>
    </location>
</feature>
<name>A0ABY3X296_9GAMM</name>
<dbReference type="PANTHER" id="PTHR30411:SF1">
    <property type="entry name" value="CYTOPLASMIC PROTEIN"/>
    <property type="match status" value="1"/>
</dbReference>
<proteinExistence type="predicted"/>
<reference evidence="2 3" key="1">
    <citation type="submission" date="2022-03" db="EMBL/GenBank/DDBJ databases">
        <title>Ignatzschineria rhizosphaerae HR5S32.</title>
        <authorList>
            <person name="Sun J.Q."/>
            <person name="Feng J.Y."/>
        </authorList>
    </citation>
    <scope>NUCLEOTIDE SEQUENCE [LARGE SCALE GENOMIC DNA]</scope>
    <source>
        <strain evidence="2 3">HR5S32</strain>
    </source>
</reference>
<dbReference type="SUPFAM" id="SSF55826">
    <property type="entry name" value="YbaK/ProRS associated domain"/>
    <property type="match status" value="1"/>
</dbReference>
<evidence type="ECO:0000313" key="3">
    <source>
        <dbReference type="Proteomes" id="UP000829542"/>
    </source>
</evidence>
<dbReference type="InterPro" id="IPR007214">
    <property type="entry name" value="YbaK/aa-tRNA-synth-assoc-dom"/>
</dbReference>
<protein>
    <submittedName>
        <fullName evidence="2">YbaK/EbsC family protein</fullName>
    </submittedName>
</protein>
<accession>A0ABY3X296</accession>
<dbReference type="Pfam" id="PF04073">
    <property type="entry name" value="tRNA_edit"/>
    <property type="match status" value="1"/>
</dbReference>
<dbReference type="EMBL" id="CP093379">
    <property type="protein sequence ID" value="UNM95582.1"/>
    <property type="molecule type" value="Genomic_DNA"/>
</dbReference>
<keyword evidence="3" id="KW-1185">Reference proteome</keyword>
<dbReference type="InterPro" id="IPR036754">
    <property type="entry name" value="YbaK/aa-tRNA-synt-asso_dom_sf"/>
</dbReference>
<dbReference type="Proteomes" id="UP000829542">
    <property type="component" value="Chromosome"/>
</dbReference>
<dbReference type="Gene3D" id="3.90.960.10">
    <property type="entry name" value="YbaK/aminoacyl-tRNA synthetase-associated domain"/>
    <property type="match status" value="1"/>
</dbReference>
<gene>
    <name evidence="2" type="ORF">MMG00_10170</name>
</gene>
<evidence type="ECO:0000259" key="1">
    <source>
        <dbReference type="Pfam" id="PF04073"/>
    </source>
</evidence>